<dbReference type="InterPro" id="IPR006015">
    <property type="entry name" value="Universal_stress_UspA"/>
</dbReference>
<dbReference type="PRINTS" id="PR01438">
    <property type="entry name" value="UNVRSLSTRESS"/>
</dbReference>
<evidence type="ECO:0000256" key="1">
    <source>
        <dbReference type="ARBA" id="ARBA00008791"/>
    </source>
</evidence>
<protein>
    <recommendedName>
        <fullName evidence="2">Universal stress protein</fullName>
    </recommendedName>
</protein>
<evidence type="ECO:0000259" key="3">
    <source>
        <dbReference type="Pfam" id="PF00582"/>
    </source>
</evidence>
<dbReference type="Gene3D" id="3.40.50.620">
    <property type="entry name" value="HUPs"/>
    <property type="match status" value="1"/>
</dbReference>
<comment type="caution">
    <text evidence="4">The sequence shown here is derived from an EMBL/GenBank/DDBJ whole genome shotgun (WGS) entry which is preliminary data.</text>
</comment>
<keyword evidence="5" id="KW-1185">Reference proteome</keyword>
<sequence>MSNNLFQNIAFCTDFSENADEAFLTAKDLAWHYGANLHIVHAMVNFSVSPPIHATYMPIEYDPGFIEQVTQAAKESIQERYISQLKEKQPYSVHLLSGYASTEILRIAEEKDIDLIVMGSHGLTGLAHVLFGSTADRVVRKAPCSVLTVRLRPKKV</sequence>
<evidence type="ECO:0000313" key="4">
    <source>
        <dbReference type="EMBL" id="GLI34520.1"/>
    </source>
</evidence>
<dbReference type="SUPFAM" id="SSF52402">
    <property type="entry name" value="Adenine nucleotide alpha hydrolases-like"/>
    <property type="match status" value="1"/>
</dbReference>
<dbReference type="AlphaFoldDB" id="A0A9W6FTQ4"/>
<reference evidence="4" key="1">
    <citation type="submission" date="2022-12" db="EMBL/GenBank/DDBJ databases">
        <title>Reference genome sequencing for broad-spectrum identification of bacterial and archaeal isolates by mass spectrometry.</title>
        <authorList>
            <person name="Sekiguchi Y."/>
            <person name="Tourlousse D.M."/>
        </authorList>
    </citation>
    <scope>NUCLEOTIDE SEQUENCE</scope>
    <source>
        <strain evidence="4">ASRB1</strain>
    </source>
</reference>
<name>A0A9W6FTQ4_9BACT</name>
<dbReference type="Pfam" id="PF00582">
    <property type="entry name" value="Usp"/>
    <property type="match status" value="1"/>
</dbReference>
<dbReference type="CDD" id="cd00293">
    <property type="entry name" value="USP-like"/>
    <property type="match status" value="1"/>
</dbReference>
<evidence type="ECO:0000256" key="2">
    <source>
        <dbReference type="PIRNR" id="PIRNR006276"/>
    </source>
</evidence>
<dbReference type="PANTHER" id="PTHR46268">
    <property type="entry name" value="STRESS RESPONSE PROTEIN NHAX"/>
    <property type="match status" value="1"/>
</dbReference>
<comment type="subcellular location">
    <subcellularLocation>
        <location evidence="2">Cytoplasm</location>
    </subcellularLocation>
</comment>
<dbReference type="InterPro" id="IPR014729">
    <property type="entry name" value="Rossmann-like_a/b/a_fold"/>
</dbReference>
<dbReference type="GO" id="GO:0005737">
    <property type="term" value="C:cytoplasm"/>
    <property type="evidence" value="ECO:0007669"/>
    <property type="project" value="UniProtKB-SubCell"/>
</dbReference>
<dbReference type="PANTHER" id="PTHR46268:SF22">
    <property type="entry name" value="SENSOR PROTEIN KDPD-RELATED"/>
    <property type="match status" value="1"/>
</dbReference>
<keyword evidence="2" id="KW-0963">Cytoplasm</keyword>
<dbReference type="EMBL" id="BSDR01000001">
    <property type="protein sequence ID" value="GLI34520.1"/>
    <property type="molecule type" value="Genomic_DNA"/>
</dbReference>
<dbReference type="Proteomes" id="UP001144372">
    <property type="component" value="Unassembled WGS sequence"/>
</dbReference>
<comment type="similarity">
    <text evidence="1 2">Belongs to the universal stress protein A family.</text>
</comment>
<dbReference type="RefSeq" id="WP_281793812.1">
    <property type="nucleotide sequence ID" value="NZ_BSDR01000001.1"/>
</dbReference>
<gene>
    <name evidence="4" type="primary">usp-2</name>
    <name evidence="4" type="ORF">DAMNIGENAA_19530</name>
</gene>
<dbReference type="InterPro" id="IPR006016">
    <property type="entry name" value="UspA"/>
</dbReference>
<accession>A0A9W6FTQ4</accession>
<dbReference type="PIRSF" id="PIRSF006276">
    <property type="entry name" value="UspA"/>
    <property type="match status" value="1"/>
</dbReference>
<evidence type="ECO:0000313" key="5">
    <source>
        <dbReference type="Proteomes" id="UP001144372"/>
    </source>
</evidence>
<organism evidence="4 5">
    <name type="scientific">Desulforhabdus amnigena</name>
    <dbReference type="NCBI Taxonomy" id="40218"/>
    <lineage>
        <taxon>Bacteria</taxon>
        <taxon>Pseudomonadati</taxon>
        <taxon>Thermodesulfobacteriota</taxon>
        <taxon>Syntrophobacteria</taxon>
        <taxon>Syntrophobacterales</taxon>
        <taxon>Syntrophobacteraceae</taxon>
        <taxon>Desulforhabdus</taxon>
    </lineage>
</organism>
<proteinExistence type="inferred from homology"/>
<feature type="domain" description="UspA" evidence="3">
    <location>
        <begin position="6"/>
        <end position="150"/>
    </location>
</feature>